<gene>
    <name evidence="1" type="ORF">VIT_00s0947g00020</name>
</gene>
<reference evidence="2" key="1">
    <citation type="journal article" date="2007" name="Nature">
        <title>The grapevine genome sequence suggests ancestral hexaploidization in major angiosperm phyla.</title>
        <authorList>
            <consortium name="The French-Italian Public Consortium for Grapevine Genome Characterization."/>
            <person name="Jaillon O."/>
            <person name="Aury J.-M."/>
            <person name="Noel B."/>
            <person name="Policriti A."/>
            <person name="Clepet C."/>
            <person name="Casagrande A."/>
            <person name="Choisne N."/>
            <person name="Aubourg S."/>
            <person name="Vitulo N."/>
            <person name="Jubin C."/>
            <person name="Vezzi A."/>
            <person name="Legeai F."/>
            <person name="Hugueney P."/>
            <person name="Dasilva C."/>
            <person name="Horner D."/>
            <person name="Mica E."/>
            <person name="Jublot D."/>
            <person name="Poulain J."/>
            <person name="Bruyere C."/>
            <person name="Billault A."/>
            <person name="Segurens B."/>
            <person name="Gouyvenoux M."/>
            <person name="Ugarte E."/>
            <person name="Cattonaro F."/>
            <person name="Anthouard V."/>
            <person name="Vico V."/>
            <person name="Del Fabbro C."/>
            <person name="Alaux M."/>
            <person name="Di Gaspero G."/>
            <person name="Dumas V."/>
            <person name="Felice N."/>
            <person name="Paillard S."/>
            <person name="Juman I."/>
            <person name="Moroldo M."/>
            <person name="Scalabrin S."/>
            <person name="Canaguier A."/>
            <person name="Le Clainche I."/>
            <person name="Malacrida G."/>
            <person name="Durand E."/>
            <person name="Pesole G."/>
            <person name="Laucou V."/>
            <person name="Chatelet P."/>
            <person name="Merdinoglu D."/>
            <person name="Delledonne M."/>
            <person name="Pezzotti M."/>
            <person name="Lecharny A."/>
            <person name="Scarpelli C."/>
            <person name="Artiguenave F."/>
            <person name="Pe M.E."/>
            <person name="Valle G."/>
            <person name="Morgante M."/>
            <person name="Caboche M."/>
            <person name="Adam-Blondon A.-F."/>
            <person name="Weissenbach J."/>
            <person name="Quetier F."/>
            <person name="Wincker P."/>
        </authorList>
    </citation>
    <scope>NUCLEOTIDE SEQUENCE [LARGE SCALE GENOMIC DNA]</scope>
    <source>
        <strain evidence="2">cv. Pinot noir / PN40024</strain>
    </source>
</reference>
<dbReference type="Proteomes" id="UP000009183">
    <property type="component" value="Unassembled WGS sequence, unordered"/>
</dbReference>
<sequence>MSSVPLLVSTFLSRDMISFSKPTTGIRKKLLNLVSLSKRFSEGSTSLMEQLLDFILEVSDSPKLATMSLHKEIASKLCGNSSKEPSFNIILSRRLPSPKAPPGSSSFNRAILCHPRPSTTSWFPNSII</sequence>
<dbReference type="InParanoid" id="D7UEE9"/>
<dbReference type="PaxDb" id="29760-VIT_00s0947g00020.t01"/>
<accession>D7UEE9</accession>
<dbReference type="HOGENOM" id="CLU_1963610_0_0_1"/>
<organism evidence="1 2">
    <name type="scientific">Vitis vinifera</name>
    <name type="common">Grape</name>
    <dbReference type="NCBI Taxonomy" id="29760"/>
    <lineage>
        <taxon>Eukaryota</taxon>
        <taxon>Viridiplantae</taxon>
        <taxon>Streptophyta</taxon>
        <taxon>Embryophyta</taxon>
        <taxon>Tracheophyta</taxon>
        <taxon>Spermatophyta</taxon>
        <taxon>Magnoliopsida</taxon>
        <taxon>eudicotyledons</taxon>
        <taxon>Gunneridae</taxon>
        <taxon>Pentapetalae</taxon>
        <taxon>rosids</taxon>
        <taxon>Vitales</taxon>
        <taxon>Vitaceae</taxon>
        <taxon>Viteae</taxon>
        <taxon>Vitis</taxon>
    </lineage>
</organism>
<evidence type="ECO:0000313" key="1">
    <source>
        <dbReference type="EMBL" id="CBI41112.3"/>
    </source>
</evidence>
<protein>
    <submittedName>
        <fullName evidence="1">Uncharacterized protein</fullName>
    </submittedName>
</protein>
<evidence type="ECO:0000313" key="2">
    <source>
        <dbReference type="Proteomes" id="UP000009183"/>
    </source>
</evidence>
<dbReference type="STRING" id="29760.D7UEE9"/>
<dbReference type="AlphaFoldDB" id="D7UEE9"/>
<dbReference type="EMBL" id="FN596877">
    <property type="protein sequence ID" value="CBI41112.3"/>
    <property type="molecule type" value="Genomic_DNA"/>
</dbReference>
<name>D7UEE9_VITVI</name>
<proteinExistence type="predicted"/>
<keyword evidence="2" id="KW-1185">Reference proteome</keyword>